<name>I3EGH0_NEMP3</name>
<keyword evidence="1" id="KW-1133">Transmembrane helix</keyword>
<evidence type="ECO:0000313" key="2">
    <source>
        <dbReference type="EMBL" id="EIJ88317.1"/>
    </source>
</evidence>
<evidence type="ECO:0000256" key="1">
    <source>
        <dbReference type="SAM" id="Phobius"/>
    </source>
</evidence>
<organism evidence="2 3">
    <name type="scientific">Nematocida parisii (strain ERTm3)</name>
    <name type="common">Nematode killer fungus</name>
    <dbReference type="NCBI Taxonomy" id="935791"/>
    <lineage>
        <taxon>Eukaryota</taxon>
        <taxon>Fungi</taxon>
        <taxon>Fungi incertae sedis</taxon>
        <taxon>Microsporidia</taxon>
        <taxon>Nematocida</taxon>
    </lineage>
</organism>
<gene>
    <name evidence="2" type="ORF">NEQG_01761</name>
</gene>
<dbReference type="InParanoid" id="I3EGH0"/>
<dbReference type="VEuPathDB" id="MicrosporidiaDB:NEQG_01761"/>
<sequence length="613" mass="70535">MEVEQIATSDSELECIEHIIFLNEKIKSAYYAYIEKAGLVDSSVLNSEDIFMDALRYIFTGNIKLAGNTTDDEKAYTIALIRYGIYEIFKAPPNRYIRRQKQDLLNFPLNSSGKSQLKKKEVVSFFLSSLTHVSPEETNGPHPTAFTNLLTINVDKWMGVFNDADSVGIICIPSATRFIASHLKIQQLWMPFITCRRLHALHNKVIEYSNKNKKACLFTEYSLDDLYTLGIDSNEGNQIRLYKGLEYMEKNQDILRKKIDSISFALIDKTRTPETIQSFINDQIDMENFSILMNMCQFIGPIFSHIFLMCSVISLDPYFLIHSENINAVETEILENMAIECHEEDPCCVGKKIFTSTTNIICVAFMFKPISTRLKAKLERIRKYLIKEIQWIKNKEARIDKKLLETKQNIFELTGHGSSPGTHEERRMIIMNLLQEYNSPTLPVEVKDKINVAIRLTNNKQRLKVSIVKRTKKLDSISHIVSALDTVSGISEVQRQCLLRYIQEYANTLKITLPGISTSFSDSVTTDTLSRNAPSINGNYRPPSSGRTVKIIEYCQKLDDKPPFNLFTSIQYYAGVIYKITSSRYMMLLLSIYTVFMLWFIFFIYISQQLTLF</sequence>
<keyword evidence="1" id="KW-0472">Membrane</keyword>
<accession>I3EGH0</accession>
<dbReference type="EMBL" id="GL870879">
    <property type="protein sequence ID" value="EIJ88317.1"/>
    <property type="molecule type" value="Genomic_DNA"/>
</dbReference>
<reference evidence="2" key="1">
    <citation type="submission" date="2011-01" db="EMBL/GenBank/DDBJ databases">
        <title>The Genome Sequence of Nematocida parisii strain ERTm3.</title>
        <authorList>
            <consortium name="The Broad Institute Genome Sequencing Platform"/>
            <consortium name="The Broad Institute Genome Sequencing Center for Infectious Disease"/>
            <person name="Cuomo C."/>
            <person name="Troemel E."/>
            <person name="Young S.K."/>
            <person name="Zeng Q."/>
            <person name="Gargeya S."/>
            <person name="Fitzgerald M."/>
            <person name="Haas B."/>
            <person name="Abouelleil A."/>
            <person name="Alvarado L."/>
            <person name="Arachchi H.M."/>
            <person name="Berlin A."/>
            <person name="Chapman S.B."/>
            <person name="Gearin G."/>
            <person name="Goldberg J."/>
            <person name="Griggs A."/>
            <person name="Gujja S."/>
            <person name="Hansen M."/>
            <person name="Heiman D."/>
            <person name="Howarth C."/>
            <person name="Larimer J."/>
            <person name="Lui A."/>
            <person name="MacDonald P.J.P."/>
            <person name="McCowen C."/>
            <person name="Montmayeur A."/>
            <person name="Murphy C."/>
            <person name="Neiman D."/>
            <person name="Pearson M."/>
            <person name="Priest M."/>
            <person name="Roberts A."/>
            <person name="Saif S."/>
            <person name="Shea T."/>
            <person name="Sisk P."/>
            <person name="Stolte C."/>
            <person name="Sykes S."/>
            <person name="Wortman J."/>
            <person name="Nusbaum C."/>
            <person name="Birren B."/>
        </authorList>
    </citation>
    <scope>NUCLEOTIDE SEQUENCE</scope>
    <source>
        <strain evidence="2">ERTm3</strain>
    </source>
</reference>
<keyword evidence="1" id="KW-0812">Transmembrane</keyword>
<protein>
    <submittedName>
        <fullName evidence="2">Uncharacterized protein</fullName>
    </submittedName>
</protein>
<feature type="transmembrane region" description="Helical" evidence="1">
    <location>
        <begin position="585"/>
        <end position="606"/>
    </location>
</feature>
<keyword evidence="3" id="KW-1185">Reference proteome</keyword>
<proteinExistence type="predicted"/>
<evidence type="ECO:0000313" key="3">
    <source>
        <dbReference type="Proteomes" id="UP000002872"/>
    </source>
</evidence>
<dbReference type="OrthoDB" id="10298935at2759"/>
<dbReference type="AlphaFoldDB" id="I3EGH0"/>
<dbReference type="HOGENOM" id="CLU_445561_0_0_1"/>
<dbReference type="Proteomes" id="UP000002872">
    <property type="component" value="Unassembled WGS sequence"/>
</dbReference>